<protein>
    <submittedName>
        <fullName evidence="1">Uncharacterized protein</fullName>
    </submittedName>
</protein>
<dbReference type="EMBL" id="VLKE01000001">
    <property type="protein sequence ID" value="TWH65322.1"/>
    <property type="molecule type" value="Genomic_DNA"/>
</dbReference>
<dbReference type="Proteomes" id="UP000319825">
    <property type="component" value="Unassembled WGS sequence"/>
</dbReference>
<keyword evidence="2" id="KW-1185">Reference proteome</keyword>
<accession>A0A562I2Z1</accession>
<organism evidence="1 2">
    <name type="scientific">Micromonospora olivasterospora</name>
    <dbReference type="NCBI Taxonomy" id="1880"/>
    <lineage>
        <taxon>Bacteria</taxon>
        <taxon>Bacillati</taxon>
        <taxon>Actinomycetota</taxon>
        <taxon>Actinomycetes</taxon>
        <taxon>Micromonosporales</taxon>
        <taxon>Micromonosporaceae</taxon>
        <taxon>Micromonospora</taxon>
    </lineage>
</organism>
<gene>
    <name evidence="1" type="ORF">JD77_00258</name>
</gene>
<evidence type="ECO:0000313" key="2">
    <source>
        <dbReference type="Proteomes" id="UP000319825"/>
    </source>
</evidence>
<comment type="caution">
    <text evidence="1">The sequence shown here is derived from an EMBL/GenBank/DDBJ whole genome shotgun (WGS) entry which is preliminary data.</text>
</comment>
<evidence type="ECO:0000313" key="1">
    <source>
        <dbReference type="EMBL" id="TWH65322.1"/>
    </source>
</evidence>
<reference evidence="1 2" key="1">
    <citation type="submission" date="2019-07" db="EMBL/GenBank/DDBJ databases">
        <title>R&amp;d 2014.</title>
        <authorList>
            <person name="Klenk H.-P."/>
        </authorList>
    </citation>
    <scope>NUCLEOTIDE SEQUENCE [LARGE SCALE GENOMIC DNA]</scope>
    <source>
        <strain evidence="1 2">DSM 43868</strain>
    </source>
</reference>
<dbReference type="AlphaFoldDB" id="A0A562I2Z1"/>
<sequence length="41" mass="4287">MAAVSLAGVPARVLAPSDAAEVRRTVQQIADRLPVEALRST</sequence>
<name>A0A562I2Z1_MICOL</name>
<proteinExistence type="predicted"/>